<keyword evidence="4" id="KW-1185">Reference proteome</keyword>
<dbReference type="CDD" id="cd07593">
    <property type="entry name" value="BAR_MUG137_fungi"/>
    <property type="match status" value="1"/>
</dbReference>
<dbReference type="PROSITE" id="PS51021">
    <property type="entry name" value="BAR"/>
    <property type="match status" value="1"/>
</dbReference>
<dbReference type="InterPro" id="IPR027267">
    <property type="entry name" value="AH/BAR_dom_sf"/>
</dbReference>
<feature type="compositionally biased region" description="Polar residues" evidence="1">
    <location>
        <begin position="320"/>
        <end position="329"/>
    </location>
</feature>
<feature type="compositionally biased region" description="Polar residues" evidence="1">
    <location>
        <begin position="282"/>
        <end position="293"/>
    </location>
</feature>
<dbReference type="GO" id="GO:0005737">
    <property type="term" value="C:cytoplasm"/>
    <property type="evidence" value="ECO:0007669"/>
    <property type="project" value="InterPro"/>
</dbReference>
<evidence type="ECO:0000259" key="2">
    <source>
        <dbReference type="PROSITE" id="PS51021"/>
    </source>
</evidence>
<protein>
    <recommendedName>
        <fullName evidence="2">BAR domain-containing protein</fullName>
    </recommendedName>
</protein>
<dbReference type="AlphaFoldDB" id="A0AAQ3R7J2"/>
<dbReference type="SMART" id="SM00721">
    <property type="entry name" value="BAR"/>
    <property type="match status" value="1"/>
</dbReference>
<dbReference type="InterPro" id="IPR004148">
    <property type="entry name" value="BAR_dom"/>
</dbReference>
<proteinExistence type="predicted"/>
<gene>
    <name evidence="3" type="ORF">R9X50_00353400</name>
</gene>
<evidence type="ECO:0000256" key="1">
    <source>
        <dbReference type="SAM" id="MobiDB-lite"/>
    </source>
</evidence>
<sequence length="436" mass="49146">MIVNKKFDRLKQWGRERMGGEVKTDTSDEFKNLEVEMQLRQDGMERMQRSTNAYVKSISKRDQGDEKEKQLPIAFMGSTMISHGDDFEPDSEFGQCLALFGRANERIARMQETYCSNATSSWLESTERSLIQMKEYQAARKKLQQRRLAFDTASTKMQKSKKEDFRVEEELRSQKAKYEESSEDVYRRMLDIKEAEVDSVQDLSSFLEAELAYYDRCREVLMQVKRDWPAQQMASNRSDRSGAASPAPSTGLMRRQTRSRGNSVTSYGRYDDEPLEPPVRPTISSRVPSGQSSPRHELPGMNIPIRPQANRAASGFEGPTSFNRANAPSSLPPLTRIPTDSSKITSGGRNGSQHAKRDTPTDADLFGDESSDYFDSSAQMSHSGYQRTANWANNGNADNVTTKKAPPPPPPSRTKKPPPPPPLKRSALSTSEVPQY</sequence>
<dbReference type="Gene3D" id="1.20.1270.60">
    <property type="entry name" value="Arfaptin homology (AH) domain/BAR domain"/>
    <property type="match status" value="1"/>
</dbReference>
<feature type="region of interest" description="Disordered" evidence="1">
    <location>
        <begin position="231"/>
        <end position="436"/>
    </location>
</feature>
<feature type="compositionally biased region" description="Polar residues" evidence="1">
    <location>
        <begin position="338"/>
        <end position="353"/>
    </location>
</feature>
<organism evidence="3 4">
    <name type="scientific">Acrodontium crateriforme</name>
    <dbReference type="NCBI Taxonomy" id="150365"/>
    <lineage>
        <taxon>Eukaryota</taxon>
        <taxon>Fungi</taxon>
        <taxon>Dikarya</taxon>
        <taxon>Ascomycota</taxon>
        <taxon>Pezizomycotina</taxon>
        <taxon>Dothideomycetes</taxon>
        <taxon>Dothideomycetidae</taxon>
        <taxon>Mycosphaerellales</taxon>
        <taxon>Teratosphaeriaceae</taxon>
        <taxon>Acrodontium</taxon>
    </lineage>
</organism>
<dbReference type="SUPFAM" id="SSF103657">
    <property type="entry name" value="BAR/IMD domain-like"/>
    <property type="match status" value="1"/>
</dbReference>
<evidence type="ECO:0000313" key="4">
    <source>
        <dbReference type="Proteomes" id="UP001303373"/>
    </source>
</evidence>
<reference evidence="3 4" key="1">
    <citation type="submission" date="2023-11" db="EMBL/GenBank/DDBJ databases">
        <title>An acidophilic fungus is an integral part of prey digestion in a carnivorous sundew plant.</title>
        <authorList>
            <person name="Tsai I.J."/>
        </authorList>
    </citation>
    <scope>NUCLEOTIDE SEQUENCE [LARGE SCALE GENOMIC DNA]</scope>
    <source>
        <strain evidence="3">169a</strain>
    </source>
</reference>
<name>A0AAQ3R7J2_9PEZI</name>
<dbReference type="Proteomes" id="UP001303373">
    <property type="component" value="Chromosome 5"/>
</dbReference>
<feature type="compositionally biased region" description="Pro residues" evidence="1">
    <location>
        <begin position="405"/>
        <end position="423"/>
    </location>
</feature>
<dbReference type="Pfam" id="PF03114">
    <property type="entry name" value="BAR"/>
    <property type="match status" value="1"/>
</dbReference>
<dbReference type="EMBL" id="CP138584">
    <property type="protein sequence ID" value="WPH00704.1"/>
    <property type="molecule type" value="Genomic_DNA"/>
</dbReference>
<evidence type="ECO:0000313" key="3">
    <source>
        <dbReference type="EMBL" id="WPH00704.1"/>
    </source>
</evidence>
<feature type="domain" description="BAR" evidence="2">
    <location>
        <begin position="15"/>
        <end position="237"/>
    </location>
</feature>
<feature type="compositionally biased region" description="Polar residues" evidence="1">
    <location>
        <begin position="373"/>
        <end position="400"/>
    </location>
</feature>
<accession>A0AAQ3R7J2</accession>